<sequence>MEEDVSSPIGITRMKQTSFIDLSKKRKLQDEQLIMPLPKHICSNRSLECNSEPCLTMGEINGLAREYETYTESAKDRNSFTRDSDSVNSISGEAKSDLGSPKTFSSDQASTSSVSSDSFKNSLYSLESRSLTKSCSSKVASSNFSGEDDCPHHNFGLYPSVNYEEHLLELTNHVDCSCSEYRIDGFGHSTDKELEDMLYLNDVASSSYVLSSGRWTVNQDADTQPGTKKLTIDKEFEQYFSMLML</sequence>
<keyword evidence="3" id="KW-1185">Reference proteome</keyword>
<dbReference type="GO" id="GO:0061608">
    <property type="term" value="F:nuclear import signal receptor activity"/>
    <property type="evidence" value="ECO:0007669"/>
    <property type="project" value="TreeGrafter"/>
</dbReference>
<dbReference type="PANTHER" id="PTHR37723">
    <property type="entry name" value="PROTEIN FAR-RED ELONGATED HYPOCOTYL 1"/>
    <property type="match status" value="1"/>
</dbReference>
<dbReference type="GO" id="GO:0051457">
    <property type="term" value="P:maintenance of protein location in nucleus"/>
    <property type="evidence" value="ECO:0007669"/>
    <property type="project" value="TreeGrafter"/>
</dbReference>
<name>A0A8S0TD62_OLEEU</name>
<dbReference type="Proteomes" id="UP000594638">
    <property type="component" value="Unassembled WGS sequence"/>
</dbReference>
<dbReference type="OrthoDB" id="1930763at2759"/>
<comment type="caution">
    <text evidence="2">The sequence shown here is derived from an EMBL/GenBank/DDBJ whole genome shotgun (WGS) entry which is preliminary data.</text>
</comment>
<evidence type="ECO:0000313" key="2">
    <source>
        <dbReference type="EMBL" id="CAA3001751.1"/>
    </source>
</evidence>
<feature type="compositionally biased region" description="Basic and acidic residues" evidence="1">
    <location>
        <begin position="75"/>
        <end position="85"/>
    </location>
</feature>
<dbReference type="InterPro" id="IPR037766">
    <property type="entry name" value="FHY1"/>
</dbReference>
<dbReference type="GO" id="GO:0005737">
    <property type="term" value="C:cytoplasm"/>
    <property type="evidence" value="ECO:0007669"/>
    <property type="project" value="TreeGrafter"/>
</dbReference>
<dbReference type="AlphaFoldDB" id="A0A8S0TD62"/>
<gene>
    <name evidence="2" type="ORF">OLEA9_A041476</name>
</gene>
<accession>A0A8S0TD62</accession>
<proteinExistence type="predicted"/>
<feature type="region of interest" description="Disordered" evidence="1">
    <location>
        <begin position="75"/>
        <end position="117"/>
    </location>
</feature>
<dbReference type="PANTHER" id="PTHR37723:SF1">
    <property type="entry name" value="PROTEIN FAR-RED-ELONGATED HYPOCOTYL 1-LIKE"/>
    <property type="match status" value="1"/>
</dbReference>
<dbReference type="GO" id="GO:0009639">
    <property type="term" value="P:response to red or far red light"/>
    <property type="evidence" value="ECO:0007669"/>
    <property type="project" value="InterPro"/>
</dbReference>
<organism evidence="2 3">
    <name type="scientific">Olea europaea subsp. europaea</name>
    <dbReference type="NCBI Taxonomy" id="158383"/>
    <lineage>
        <taxon>Eukaryota</taxon>
        <taxon>Viridiplantae</taxon>
        <taxon>Streptophyta</taxon>
        <taxon>Embryophyta</taxon>
        <taxon>Tracheophyta</taxon>
        <taxon>Spermatophyta</taxon>
        <taxon>Magnoliopsida</taxon>
        <taxon>eudicotyledons</taxon>
        <taxon>Gunneridae</taxon>
        <taxon>Pentapetalae</taxon>
        <taxon>asterids</taxon>
        <taxon>lamiids</taxon>
        <taxon>Lamiales</taxon>
        <taxon>Oleaceae</taxon>
        <taxon>Oleeae</taxon>
        <taxon>Olea</taxon>
    </lineage>
</organism>
<dbReference type="GO" id="GO:0016607">
    <property type="term" value="C:nuclear speck"/>
    <property type="evidence" value="ECO:0007669"/>
    <property type="project" value="TreeGrafter"/>
</dbReference>
<evidence type="ECO:0000256" key="1">
    <source>
        <dbReference type="SAM" id="MobiDB-lite"/>
    </source>
</evidence>
<feature type="compositionally biased region" description="Low complexity" evidence="1">
    <location>
        <begin position="105"/>
        <end position="117"/>
    </location>
</feature>
<protein>
    <submittedName>
        <fullName evidence="2">Uncharacterized protein</fullName>
    </submittedName>
</protein>
<dbReference type="EMBL" id="CACTIH010005780">
    <property type="protein sequence ID" value="CAA3001751.1"/>
    <property type="molecule type" value="Genomic_DNA"/>
</dbReference>
<reference evidence="2 3" key="1">
    <citation type="submission" date="2019-12" db="EMBL/GenBank/DDBJ databases">
        <authorList>
            <person name="Alioto T."/>
            <person name="Alioto T."/>
            <person name="Gomez Garrido J."/>
        </authorList>
    </citation>
    <scope>NUCLEOTIDE SEQUENCE [LARGE SCALE GENOMIC DNA]</scope>
</reference>
<evidence type="ECO:0000313" key="3">
    <source>
        <dbReference type="Proteomes" id="UP000594638"/>
    </source>
</evidence>
<dbReference type="Gramene" id="OE9A041476T1">
    <property type="protein sequence ID" value="OE9A041476C1"/>
    <property type="gene ID" value="OE9A041476"/>
</dbReference>